<dbReference type="Proteomes" id="UP001497482">
    <property type="component" value="Chromosome 17"/>
</dbReference>
<dbReference type="PANTHER" id="PTHR15670">
    <property type="entry name" value="RHO GTPASE ACTIVATING PROTEIN 11A"/>
    <property type="match status" value="1"/>
</dbReference>
<dbReference type="Gene3D" id="1.10.555.10">
    <property type="entry name" value="Rho GTPase activation protein"/>
    <property type="match status" value="1"/>
</dbReference>
<dbReference type="PROSITE" id="PS50238">
    <property type="entry name" value="RHOGAP"/>
    <property type="match status" value="1"/>
</dbReference>
<protein>
    <recommendedName>
        <fullName evidence="2">Rho-GAP domain-containing protein</fullName>
    </recommendedName>
</protein>
<organism evidence="3 4">
    <name type="scientific">Knipowitschia caucasica</name>
    <name type="common">Caucasian dwarf goby</name>
    <name type="synonym">Pomatoschistus caucasicus</name>
    <dbReference type="NCBI Taxonomy" id="637954"/>
    <lineage>
        <taxon>Eukaryota</taxon>
        <taxon>Metazoa</taxon>
        <taxon>Chordata</taxon>
        <taxon>Craniata</taxon>
        <taxon>Vertebrata</taxon>
        <taxon>Euteleostomi</taxon>
        <taxon>Actinopterygii</taxon>
        <taxon>Neopterygii</taxon>
        <taxon>Teleostei</taxon>
        <taxon>Neoteleostei</taxon>
        <taxon>Acanthomorphata</taxon>
        <taxon>Gobiaria</taxon>
        <taxon>Gobiiformes</taxon>
        <taxon>Gobioidei</taxon>
        <taxon>Gobiidae</taxon>
        <taxon>Gobiinae</taxon>
        <taxon>Knipowitschia</taxon>
    </lineage>
</organism>
<dbReference type="PANTHER" id="PTHR15670:SF4">
    <property type="entry name" value="RHO GTPASE-ACTIVATING PROTEIN 11A"/>
    <property type="match status" value="1"/>
</dbReference>
<dbReference type="InterPro" id="IPR042869">
    <property type="entry name" value="ARHGAP11A/B"/>
</dbReference>
<dbReference type="EMBL" id="OZ035839">
    <property type="protein sequence ID" value="CAL1586727.1"/>
    <property type="molecule type" value="Genomic_DNA"/>
</dbReference>
<dbReference type="Pfam" id="PF00620">
    <property type="entry name" value="RhoGAP"/>
    <property type="match status" value="1"/>
</dbReference>
<dbReference type="SMART" id="SM00324">
    <property type="entry name" value="RhoGAP"/>
    <property type="match status" value="1"/>
</dbReference>
<evidence type="ECO:0000256" key="1">
    <source>
        <dbReference type="SAM" id="MobiDB-lite"/>
    </source>
</evidence>
<dbReference type="SUPFAM" id="SSF48350">
    <property type="entry name" value="GTPase activation domain, GAP"/>
    <property type="match status" value="1"/>
</dbReference>
<dbReference type="GO" id="GO:0007165">
    <property type="term" value="P:signal transduction"/>
    <property type="evidence" value="ECO:0007669"/>
    <property type="project" value="InterPro"/>
</dbReference>
<sequence>MTKLSDHKVIRFHLQVLHGITVETRRKRRDRFSVSGARIFGVPLENMARVYVPDFGLVPCFLVQACSLLTERLATVGLFRKPGSLPRIKTLRAKLNRGEDCLSTALPYDVATLIKQFCRELAEPLFPPELHSALLSARALSSPEEQTSALQLLSCLLPAPHTSTLHYLLDFLHRVAQRCNDNLMTPLNLATVFVPCLLPPPNLTEMSEDRLELRVLVLRTFIENPRSFGVIPKSVVDSMEFLMESPLSKELQTKRGNQKGHSFAVKRAVKTMPWIPTRAKTKAADPEPTKTPPSRPRLRRSLGQEHFPNLQLFRSCLPWEEHSYKMTEDYSGCNEQDKRKRDLCPVTKSREQKDHIPPVLTGVSKLSSWRRRTSL</sequence>
<reference evidence="3 4" key="1">
    <citation type="submission" date="2024-04" db="EMBL/GenBank/DDBJ databases">
        <authorList>
            <person name="Waldvogel A.-M."/>
            <person name="Schoenle A."/>
        </authorList>
    </citation>
    <scope>NUCLEOTIDE SEQUENCE [LARGE SCALE GENOMIC DNA]</scope>
</reference>
<feature type="domain" description="Rho-GAP" evidence="2">
    <location>
        <begin position="42"/>
        <end position="229"/>
    </location>
</feature>
<dbReference type="AlphaFoldDB" id="A0AAV2K9X9"/>
<name>A0AAV2K9X9_KNICA</name>
<accession>A0AAV2K9X9</accession>
<evidence type="ECO:0000313" key="3">
    <source>
        <dbReference type="EMBL" id="CAL1586727.1"/>
    </source>
</evidence>
<keyword evidence="4" id="KW-1185">Reference proteome</keyword>
<evidence type="ECO:0000259" key="2">
    <source>
        <dbReference type="PROSITE" id="PS50238"/>
    </source>
</evidence>
<dbReference type="InterPro" id="IPR008936">
    <property type="entry name" value="Rho_GTPase_activation_prot"/>
</dbReference>
<proteinExistence type="predicted"/>
<dbReference type="InterPro" id="IPR000198">
    <property type="entry name" value="RhoGAP_dom"/>
</dbReference>
<evidence type="ECO:0000313" key="4">
    <source>
        <dbReference type="Proteomes" id="UP001497482"/>
    </source>
</evidence>
<gene>
    <name evidence="3" type="ORF">KC01_LOCUS16739</name>
</gene>
<dbReference type="GO" id="GO:0005096">
    <property type="term" value="F:GTPase activator activity"/>
    <property type="evidence" value="ECO:0007669"/>
    <property type="project" value="TreeGrafter"/>
</dbReference>
<feature type="region of interest" description="Disordered" evidence="1">
    <location>
        <begin position="278"/>
        <end position="303"/>
    </location>
</feature>